<reference evidence="7 8" key="1">
    <citation type="submission" date="2019-09" db="EMBL/GenBank/DDBJ databases">
        <title>Bird 10,000 Genomes (B10K) Project - Family phase.</title>
        <authorList>
            <person name="Zhang G."/>
        </authorList>
    </citation>
    <scope>NUCLEOTIDE SEQUENCE [LARGE SCALE GENOMIC DNA]</scope>
    <source>
        <strain evidence="7">B10K-DU-001-77</strain>
        <tissue evidence="7">Muscle</tissue>
    </source>
</reference>
<evidence type="ECO:0000313" key="8">
    <source>
        <dbReference type="Proteomes" id="UP000590623"/>
    </source>
</evidence>
<dbReference type="Pfam" id="PF00530">
    <property type="entry name" value="SRCR"/>
    <property type="match status" value="2"/>
</dbReference>
<feature type="disulfide bond" evidence="5">
    <location>
        <begin position="79"/>
        <end position="143"/>
    </location>
</feature>
<name>A0A7L2JFM4_CINMU</name>
<dbReference type="OrthoDB" id="536948at2759"/>
<proteinExistence type="predicted"/>
<dbReference type="InterPro" id="IPR001190">
    <property type="entry name" value="SRCR"/>
</dbReference>
<dbReference type="AlphaFoldDB" id="A0A7L2JFM4"/>
<feature type="domain" description="SRCR" evidence="6">
    <location>
        <begin position="54"/>
        <end position="154"/>
    </location>
</feature>
<feature type="domain" description="SRCR" evidence="6">
    <location>
        <begin position="1"/>
        <end position="44"/>
    </location>
</feature>
<dbReference type="PRINTS" id="PR00258">
    <property type="entry name" value="SPERACTRCPTR"/>
</dbReference>
<keyword evidence="8" id="KW-1185">Reference proteome</keyword>
<dbReference type="PANTHER" id="PTHR19331">
    <property type="entry name" value="SCAVENGER RECEPTOR DOMAIN-CONTAINING"/>
    <property type="match status" value="1"/>
</dbReference>
<comment type="caution">
    <text evidence="7">The sequence shown here is derived from an EMBL/GenBank/DDBJ whole genome shotgun (WGS) entry which is preliminary data.</text>
</comment>
<evidence type="ECO:0000256" key="1">
    <source>
        <dbReference type="ARBA" id="ARBA00022729"/>
    </source>
</evidence>
<feature type="disulfide bond" evidence="5">
    <location>
        <begin position="123"/>
        <end position="133"/>
    </location>
</feature>
<dbReference type="InterPro" id="IPR036772">
    <property type="entry name" value="SRCR-like_dom_sf"/>
</dbReference>
<feature type="disulfide bond" evidence="5">
    <location>
        <begin position="92"/>
        <end position="153"/>
    </location>
</feature>
<comment type="caution">
    <text evidence="5">Lacks conserved residue(s) required for the propagation of feature annotation.</text>
</comment>
<accession>A0A7L2JFM4</accession>
<dbReference type="GO" id="GO:0016020">
    <property type="term" value="C:membrane"/>
    <property type="evidence" value="ECO:0007669"/>
    <property type="project" value="InterPro"/>
</dbReference>
<evidence type="ECO:0000256" key="4">
    <source>
        <dbReference type="ARBA" id="ARBA00023180"/>
    </source>
</evidence>
<protein>
    <submittedName>
        <fullName evidence="7">DMBT1 protein</fullName>
    </submittedName>
</protein>
<dbReference type="Gene3D" id="3.10.250.10">
    <property type="entry name" value="SRCR-like domain"/>
    <property type="match status" value="2"/>
</dbReference>
<feature type="disulfide bond" evidence="5">
    <location>
        <begin position="13"/>
        <end position="23"/>
    </location>
</feature>
<keyword evidence="2" id="KW-0677">Repeat</keyword>
<sequence length="173" mass="18530">PGEGPIWLDDVTCEGSEAALELCPAHTWGQHNCHHGEDAGVVCAGKDRCVPPQVRLVNGSSRCMGRVEVLHKRRWGSVCDDTWDMADAQVICRSLGCGTALAAPGHARFGRGPDPIWLDGTHCTGEELTLAQCHLHTWGEHNCGHSEDAGVVCSGELRWGQRGSGGVRCAQVE</sequence>
<gene>
    <name evidence="7" type="primary">Dmbt1_3</name>
    <name evidence="7" type="ORF">CINMEX_R04085</name>
</gene>
<evidence type="ECO:0000313" key="7">
    <source>
        <dbReference type="EMBL" id="NXR21061.1"/>
    </source>
</evidence>
<dbReference type="EMBL" id="VWYM01009802">
    <property type="protein sequence ID" value="NXR21061.1"/>
    <property type="molecule type" value="Genomic_DNA"/>
</dbReference>
<evidence type="ECO:0000256" key="5">
    <source>
        <dbReference type="PROSITE-ProRule" id="PRU00196"/>
    </source>
</evidence>
<dbReference type="PROSITE" id="PS50287">
    <property type="entry name" value="SRCR_2"/>
    <property type="match status" value="2"/>
</dbReference>
<evidence type="ECO:0000259" key="6">
    <source>
        <dbReference type="PROSITE" id="PS50287"/>
    </source>
</evidence>
<evidence type="ECO:0000256" key="3">
    <source>
        <dbReference type="ARBA" id="ARBA00023157"/>
    </source>
</evidence>
<dbReference type="PROSITE" id="PS00420">
    <property type="entry name" value="SRCR_1"/>
    <property type="match status" value="1"/>
</dbReference>
<dbReference type="PANTHER" id="PTHR19331:SF487">
    <property type="entry name" value="SOLUBLE SCAVENGER RECEPTOR CYSTEINE-RICH DOMAIN-CONTAINING PROTEIN SSC5D"/>
    <property type="match status" value="1"/>
</dbReference>
<feature type="non-terminal residue" evidence="7">
    <location>
        <position position="173"/>
    </location>
</feature>
<dbReference type="SMART" id="SM00202">
    <property type="entry name" value="SR"/>
    <property type="match status" value="1"/>
</dbReference>
<keyword evidence="3 5" id="KW-1015">Disulfide bond</keyword>
<dbReference type="FunFam" id="3.10.250.10:FF:000006">
    <property type="entry name" value="neurotrypsin isoform X2"/>
    <property type="match status" value="1"/>
</dbReference>
<keyword evidence="1" id="KW-0732">Signal</keyword>
<organism evidence="7 8">
    <name type="scientific">Cinclus mexicanus</name>
    <name type="common">American dipper</name>
    <dbReference type="NCBI Taxonomy" id="161649"/>
    <lineage>
        <taxon>Eukaryota</taxon>
        <taxon>Metazoa</taxon>
        <taxon>Chordata</taxon>
        <taxon>Craniata</taxon>
        <taxon>Vertebrata</taxon>
        <taxon>Euteleostomi</taxon>
        <taxon>Archelosauria</taxon>
        <taxon>Archosauria</taxon>
        <taxon>Dinosauria</taxon>
        <taxon>Saurischia</taxon>
        <taxon>Theropoda</taxon>
        <taxon>Coelurosauria</taxon>
        <taxon>Aves</taxon>
        <taxon>Neognathae</taxon>
        <taxon>Neoaves</taxon>
        <taxon>Telluraves</taxon>
        <taxon>Australaves</taxon>
        <taxon>Passeriformes</taxon>
        <taxon>Cinclidae</taxon>
        <taxon>Cinclus</taxon>
    </lineage>
</organism>
<evidence type="ECO:0000256" key="2">
    <source>
        <dbReference type="ARBA" id="ARBA00022737"/>
    </source>
</evidence>
<keyword evidence="4" id="KW-0325">Glycoprotein</keyword>
<dbReference type="SUPFAM" id="SSF56487">
    <property type="entry name" value="SRCR-like"/>
    <property type="match status" value="2"/>
</dbReference>
<dbReference type="Proteomes" id="UP000590623">
    <property type="component" value="Unassembled WGS sequence"/>
</dbReference>
<feature type="non-terminal residue" evidence="7">
    <location>
        <position position="1"/>
    </location>
</feature>